<proteinExistence type="predicted"/>
<evidence type="ECO:0000313" key="2">
    <source>
        <dbReference type="EMBL" id="MDE1244181.1"/>
    </source>
</evidence>
<sequence length="258" mass="29915">MKEIEFGSLSEYLSVLEGLRKELRWPEQDELFFRGVKSEELQLEPGVIWRQIAQGTEESMVVEFLQYYENMTTHRPQNGFEHYMLMQHYGLPTRLLDWSLSPLVSLYFALEQNKMDNSGRRVVWVLNPRLLNTKTIGFEGIVCPAGYYGASFIDNYLPSHLRPNDDEVCPGVIALSLPLLNQRVTAQKGVFTLHGFNSKPVNEYFAQDDNGCIKIVLRDEKLRKNILNELYQIGIKEDDIYQDLNALSKRIIREYSAL</sequence>
<dbReference type="RefSeq" id="WP_274683956.1">
    <property type="nucleotide sequence ID" value="NZ_JAKNBA010000069.1"/>
</dbReference>
<dbReference type="AlphaFoldDB" id="A0A9X4IRK9"/>
<accession>A0A9X4IRK9</accession>
<feature type="domain" description="FRG" evidence="1">
    <location>
        <begin position="27"/>
        <end position="124"/>
    </location>
</feature>
<reference evidence="2" key="1">
    <citation type="submission" date="2022-02" db="EMBL/GenBank/DDBJ databases">
        <title>Emergence and expansion in Europe of a Vibrio aestuarianus clonal complex pathogenic for oysters.</title>
        <authorList>
            <person name="Mesnil A."/>
            <person name="Travers M.-A."/>
        </authorList>
    </citation>
    <scope>NUCLEOTIDE SEQUENCE</scope>
    <source>
        <strain evidence="2">19_064_11T1</strain>
    </source>
</reference>
<organism evidence="2 3">
    <name type="scientific">Vibrio aestuarianus</name>
    <dbReference type="NCBI Taxonomy" id="28171"/>
    <lineage>
        <taxon>Bacteria</taxon>
        <taxon>Pseudomonadati</taxon>
        <taxon>Pseudomonadota</taxon>
        <taxon>Gammaproteobacteria</taxon>
        <taxon>Vibrionales</taxon>
        <taxon>Vibrionaceae</taxon>
        <taxon>Vibrio</taxon>
    </lineage>
</organism>
<name>A0A9X4IRK9_9VIBR</name>
<comment type="caution">
    <text evidence="2">The sequence shown here is derived from an EMBL/GenBank/DDBJ whole genome shotgun (WGS) entry which is preliminary data.</text>
</comment>
<evidence type="ECO:0000259" key="1">
    <source>
        <dbReference type="SMART" id="SM00901"/>
    </source>
</evidence>
<dbReference type="InterPro" id="IPR014966">
    <property type="entry name" value="FRG-dom"/>
</dbReference>
<gene>
    <name evidence="2" type="ORF">L9W94_19005</name>
</gene>
<dbReference type="Proteomes" id="UP001140979">
    <property type="component" value="Unassembled WGS sequence"/>
</dbReference>
<protein>
    <submittedName>
        <fullName evidence="2">FRG domain-containing protein</fullName>
    </submittedName>
</protein>
<evidence type="ECO:0000313" key="3">
    <source>
        <dbReference type="Proteomes" id="UP001140979"/>
    </source>
</evidence>
<dbReference type="EMBL" id="JAKNBA010000069">
    <property type="protein sequence ID" value="MDE1244181.1"/>
    <property type="molecule type" value="Genomic_DNA"/>
</dbReference>
<dbReference type="Pfam" id="PF08867">
    <property type="entry name" value="FRG"/>
    <property type="match status" value="1"/>
</dbReference>
<dbReference type="SMART" id="SM00901">
    <property type="entry name" value="FRG"/>
    <property type="match status" value="1"/>
</dbReference>